<feature type="domain" description="Core-binding (CB)" evidence="9">
    <location>
        <begin position="76"/>
        <end position="169"/>
    </location>
</feature>
<accession>A0A1G5S6Z5</accession>
<evidence type="ECO:0000256" key="7">
    <source>
        <dbReference type="SAM" id="MobiDB-lite"/>
    </source>
</evidence>
<evidence type="ECO:0000313" key="11">
    <source>
        <dbReference type="Proteomes" id="UP000199208"/>
    </source>
</evidence>
<dbReference type="InterPro" id="IPR010998">
    <property type="entry name" value="Integrase_recombinase_N"/>
</dbReference>
<organism evidence="10 11">
    <name type="scientific">Acidaminobacter hydrogenoformans DSM 2784</name>
    <dbReference type="NCBI Taxonomy" id="1120920"/>
    <lineage>
        <taxon>Bacteria</taxon>
        <taxon>Bacillati</taxon>
        <taxon>Bacillota</taxon>
        <taxon>Clostridia</taxon>
        <taxon>Peptostreptococcales</taxon>
        <taxon>Acidaminobacteraceae</taxon>
        <taxon>Acidaminobacter</taxon>
    </lineage>
</organism>
<sequence length="425" mass="48294">MAGKKKSEEVEAKREKKDHGLGNIRKRKDGKAWDGEVMIDGTRRYFSGKSEAEVKRKIKRAKAEAEMGLAIEPNQYTVKDWLDIWLEKYSRISVSPGTYADHRYMIDAHLIPTLGSIKLSKLTAAEVQDMINKKLTTPRIVKGKEADPLSPRTVVMILGVLKQALKQAALEGFVQRNVADFVKRPRMEKKEARHLTHEETTLILEEAKKQRVPTLYYLLQFLLGSGLRIGEAGALKWADLDLDEGILQVKQSTRRVMEYDSDGKKLGTQIITKEPKTKSGRRSVPLPPWCIDDMEEWRMVQAEMLLKMGVTDPEFVFTTVIGTQLDTDNARRELDIVLERLDLKGISFHSVRHTYATRLLEMNVNAKTAQELLGHSNIAMTLDTYSHVMPDLKKDAVSQWSDRDATKQAIGNESAKVTPLRKKKK</sequence>
<dbReference type="PROSITE" id="PS51900">
    <property type="entry name" value="CB"/>
    <property type="match status" value="1"/>
</dbReference>
<keyword evidence="4 6" id="KW-0238">DNA-binding</keyword>
<evidence type="ECO:0000259" key="8">
    <source>
        <dbReference type="PROSITE" id="PS51898"/>
    </source>
</evidence>
<dbReference type="GO" id="GO:0006310">
    <property type="term" value="P:DNA recombination"/>
    <property type="evidence" value="ECO:0007669"/>
    <property type="project" value="UniProtKB-KW"/>
</dbReference>
<keyword evidence="11" id="KW-1185">Reference proteome</keyword>
<protein>
    <submittedName>
        <fullName evidence="10">Site-specific recombinase XerD</fullName>
    </submittedName>
</protein>
<dbReference type="PANTHER" id="PTHR30349:SF91">
    <property type="entry name" value="INTA PROTEIN"/>
    <property type="match status" value="1"/>
</dbReference>
<keyword evidence="5" id="KW-0233">DNA recombination</keyword>
<comment type="similarity">
    <text evidence="2">Belongs to the 'phage' integrase family.</text>
</comment>
<dbReference type="EMBL" id="FMWL01000034">
    <property type="protein sequence ID" value="SCZ82083.1"/>
    <property type="molecule type" value="Genomic_DNA"/>
</dbReference>
<dbReference type="InterPro" id="IPR044068">
    <property type="entry name" value="CB"/>
</dbReference>
<evidence type="ECO:0000256" key="5">
    <source>
        <dbReference type="ARBA" id="ARBA00023172"/>
    </source>
</evidence>
<evidence type="ECO:0000256" key="3">
    <source>
        <dbReference type="ARBA" id="ARBA00022908"/>
    </source>
</evidence>
<dbReference type="Gene3D" id="1.10.443.10">
    <property type="entry name" value="Intergrase catalytic core"/>
    <property type="match status" value="1"/>
</dbReference>
<keyword evidence="3" id="KW-0229">DNA integration</keyword>
<feature type="domain" description="Tyr recombinase" evidence="8">
    <location>
        <begin position="190"/>
        <end position="398"/>
    </location>
</feature>
<dbReference type="Gene3D" id="1.10.150.130">
    <property type="match status" value="1"/>
</dbReference>
<dbReference type="InterPro" id="IPR011010">
    <property type="entry name" value="DNA_brk_join_enz"/>
</dbReference>
<dbReference type="STRING" id="1120920.SAMN03080599_03340"/>
<dbReference type="GO" id="GO:0003677">
    <property type="term" value="F:DNA binding"/>
    <property type="evidence" value="ECO:0007669"/>
    <property type="project" value="UniProtKB-UniRule"/>
</dbReference>
<comment type="function">
    <text evidence="1">Site-specific tyrosine recombinase, which acts by catalyzing the cutting and rejoining of the recombining DNA molecules.</text>
</comment>
<evidence type="ECO:0000256" key="1">
    <source>
        <dbReference type="ARBA" id="ARBA00003283"/>
    </source>
</evidence>
<evidence type="ECO:0000256" key="4">
    <source>
        <dbReference type="ARBA" id="ARBA00023125"/>
    </source>
</evidence>
<gene>
    <name evidence="10" type="ORF">SAMN03080599_03340</name>
</gene>
<dbReference type="AlphaFoldDB" id="A0A1G5S6Z5"/>
<dbReference type="InterPro" id="IPR004107">
    <property type="entry name" value="Integrase_SAM-like_N"/>
</dbReference>
<feature type="region of interest" description="Disordered" evidence="7">
    <location>
        <begin position="403"/>
        <end position="425"/>
    </location>
</feature>
<dbReference type="Pfam" id="PF00589">
    <property type="entry name" value="Phage_integrase"/>
    <property type="match status" value="1"/>
</dbReference>
<dbReference type="PROSITE" id="PS51898">
    <property type="entry name" value="TYR_RECOMBINASE"/>
    <property type="match status" value="1"/>
</dbReference>
<dbReference type="PANTHER" id="PTHR30349">
    <property type="entry name" value="PHAGE INTEGRASE-RELATED"/>
    <property type="match status" value="1"/>
</dbReference>
<feature type="compositionally biased region" description="Basic and acidic residues" evidence="7">
    <location>
        <begin position="1"/>
        <end position="20"/>
    </location>
</feature>
<proteinExistence type="inferred from homology"/>
<dbReference type="RefSeq" id="WP_092593512.1">
    <property type="nucleotide sequence ID" value="NZ_FMWL01000034.1"/>
</dbReference>
<dbReference type="InterPro" id="IPR002104">
    <property type="entry name" value="Integrase_catalytic"/>
</dbReference>
<dbReference type="Pfam" id="PF14659">
    <property type="entry name" value="Phage_int_SAM_3"/>
    <property type="match status" value="1"/>
</dbReference>
<dbReference type="Proteomes" id="UP000199208">
    <property type="component" value="Unassembled WGS sequence"/>
</dbReference>
<feature type="region of interest" description="Disordered" evidence="7">
    <location>
        <begin position="1"/>
        <end position="27"/>
    </location>
</feature>
<name>A0A1G5S6Z5_9FIRM</name>
<evidence type="ECO:0000313" key="10">
    <source>
        <dbReference type="EMBL" id="SCZ82083.1"/>
    </source>
</evidence>
<evidence type="ECO:0000256" key="2">
    <source>
        <dbReference type="ARBA" id="ARBA00008857"/>
    </source>
</evidence>
<evidence type="ECO:0000259" key="9">
    <source>
        <dbReference type="PROSITE" id="PS51900"/>
    </source>
</evidence>
<reference evidence="10 11" key="1">
    <citation type="submission" date="2016-10" db="EMBL/GenBank/DDBJ databases">
        <authorList>
            <person name="de Groot N.N."/>
        </authorList>
    </citation>
    <scope>NUCLEOTIDE SEQUENCE [LARGE SCALE GENOMIC DNA]</scope>
    <source>
        <strain evidence="10 11">DSM 2784</strain>
    </source>
</reference>
<dbReference type="SUPFAM" id="SSF56349">
    <property type="entry name" value="DNA breaking-rejoining enzymes"/>
    <property type="match status" value="1"/>
</dbReference>
<dbReference type="InterPro" id="IPR050090">
    <property type="entry name" value="Tyrosine_recombinase_XerCD"/>
</dbReference>
<dbReference type="GO" id="GO:0015074">
    <property type="term" value="P:DNA integration"/>
    <property type="evidence" value="ECO:0007669"/>
    <property type="project" value="UniProtKB-KW"/>
</dbReference>
<dbReference type="InterPro" id="IPR013762">
    <property type="entry name" value="Integrase-like_cat_sf"/>
</dbReference>
<dbReference type="CDD" id="cd01189">
    <property type="entry name" value="INT_ICEBs1_C_like"/>
    <property type="match status" value="1"/>
</dbReference>
<evidence type="ECO:0000256" key="6">
    <source>
        <dbReference type="PROSITE-ProRule" id="PRU01248"/>
    </source>
</evidence>
<dbReference type="OrthoDB" id="9785687at2"/>